<dbReference type="PANTHER" id="PTHR42693">
    <property type="entry name" value="ARYLSULFATASE FAMILY MEMBER"/>
    <property type="match status" value="1"/>
</dbReference>
<keyword evidence="2" id="KW-0479">Metal-binding</keyword>
<evidence type="ECO:0000256" key="1">
    <source>
        <dbReference type="ARBA" id="ARBA00008779"/>
    </source>
</evidence>
<feature type="domain" description="Sulfatase N-terminal" evidence="5">
    <location>
        <begin position="80"/>
        <end position="492"/>
    </location>
</feature>
<evidence type="ECO:0000256" key="2">
    <source>
        <dbReference type="ARBA" id="ARBA00022723"/>
    </source>
</evidence>
<dbReference type="PANTHER" id="PTHR42693:SF43">
    <property type="entry name" value="BLL2667 PROTEIN"/>
    <property type="match status" value="1"/>
</dbReference>
<dbReference type="AlphaFoldDB" id="A0A5D9C725"/>
<dbReference type="GO" id="GO:0046872">
    <property type="term" value="F:metal ion binding"/>
    <property type="evidence" value="ECO:0007669"/>
    <property type="project" value="UniProtKB-KW"/>
</dbReference>
<proteinExistence type="inferred from homology"/>
<keyword evidence="3" id="KW-0378">Hydrolase</keyword>
<evidence type="ECO:0000259" key="5">
    <source>
        <dbReference type="Pfam" id="PF00884"/>
    </source>
</evidence>
<dbReference type="InterPro" id="IPR017850">
    <property type="entry name" value="Alkaline_phosphatase_core_sf"/>
</dbReference>
<dbReference type="Gene3D" id="3.30.1120.10">
    <property type="match status" value="1"/>
</dbReference>
<dbReference type="Pfam" id="PF00884">
    <property type="entry name" value="Sulfatase"/>
    <property type="match status" value="1"/>
</dbReference>
<protein>
    <submittedName>
        <fullName evidence="6">Arylsulfatase</fullName>
    </submittedName>
</protein>
<name>A0A5D9C725_9SPHN</name>
<keyword evidence="4" id="KW-0106">Calcium</keyword>
<dbReference type="PROSITE" id="PS00523">
    <property type="entry name" value="SULFATASE_1"/>
    <property type="match status" value="1"/>
</dbReference>
<dbReference type="InterPro" id="IPR050738">
    <property type="entry name" value="Sulfatase"/>
</dbReference>
<dbReference type="GO" id="GO:0016787">
    <property type="term" value="F:hydrolase activity"/>
    <property type="evidence" value="ECO:0007669"/>
    <property type="project" value="UniProtKB-KW"/>
</dbReference>
<dbReference type="Gene3D" id="3.40.720.10">
    <property type="entry name" value="Alkaline Phosphatase, subunit A"/>
    <property type="match status" value="1"/>
</dbReference>
<keyword evidence="7" id="KW-1185">Reference proteome</keyword>
<dbReference type="CDD" id="cd16025">
    <property type="entry name" value="PAS_like"/>
    <property type="match status" value="1"/>
</dbReference>
<evidence type="ECO:0000256" key="4">
    <source>
        <dbReference type="ARBA" id="ARBA00022837"/>
    </source>
</evidence>
<accession>A0A5D9C725</accession>
<evidence type="ECO:0000256" key="3">
    <source>
        <dbReference type="ARBA" id="ARBA00022801"/>
    </source>
</evidence>
<evidence type="ECO:0000313" key="7">
    <source>
        <dbReference type="Proteomes" id="UP000322077"/>
    </source>
</evidence>
<dbReference type="InterPro" id="IPR000917">
    <property type="entry name" value="Sulfatase_N"/>
</dbReference>
<comment type="similarity">
    <text evidence="1">Belongs to the sulfatase family.</text>
</comment>
<sequence>MRHIELEVQLGGMQERDVSKGNCRGLSVSLTVITLLLGSTPTLLKATGPLTPSVGKPVFPPAGDFAPKWPQQPRPAANAPNILLIMLDDEGFGASSSFGGLVPTPNFDRLARQGARYNNFNTTGMCSPSRASLLTGRYPHNAAMGALSDLAAGYDGYSSVIPKSTSTIAQVLKEHGYGTAMFGKAHFTPPWELTAAGPFDRWPTGLGFEHFYGFLQGDTNQYAPNLVVDNRYVTPPVDPDYFFEKDIADQTIRWIDEQNHADPAKPFFIYYAPGATHAPHHAPADWIARFKGQFDDGWDEVRARIFARQRAAGIIPASTRLTPRPAELPAWDSLSSDQKQVAARFMEAYAAQLSYVDAQIGRLLDTLEKTGKADNTMIILIQGDNGASGEGGVEGTFYEQSLNFSAPESPAYKLANMDKIGGPLSDNMYPAGWAWAMNTPFRWFKQNASHFGAIRNGMTIRWPGHIASTGSVRQQFSHISDIAPTIFEAAGITVPVELNGVRQKPIDGISLAYTFQQPKAPAQRKTQYFEILENVSIYHDGWVAATRPTYMPWQLFSADRPKVSFNDREWQLYNVANDFSEYRDLSAQQPERLHALQTLFLDEAKKNNVLPIHDLGEGGAGRPGLATRSTYTYAADTANVHVSAAPPLGGKAYSIDVDALLSDTGRNGVMVAQGGRFSGFSFYLKDGVPTFAYNAIPPRVFTVQANRALSPGEHHVIVRFEPDGGKEGSGTLRFTIDGADAGGGQLPVTLKRFWFTEGLDVGKDLMTPVSPDYEGPNSFPGVIRSVQFRLQ</sequence>
<organism evidence="6 7">
    <name type="scientific">Sphingomonas montanisoli</name>
    <dbReference type="NCBI Taxonomy" id="2606412"/>
    <lineage>
        <taxon>Bacteria</taxon>
        <taxon>Pseudomonadati</taxon>
        <taxon>Pseudomonadota</taxon>
        <taxon>Alphaproteobacteria</taxon>
        <taxon>Sphingomonadales</taxon>
        <taxon>Sphingomonadaceae</taxon>
        <taxon>Sphingomonas</taxon>
    </lineage>
</organism>
<dbReference type="SUPFAM" id="SSF53649">
    <property type="entry name" value="Alkaline phosphatase-like"/>
    <property type="match status" value="1"/>
</dbReference>
<dbReference type="InterPro" id="IPR024607">
    <property type="entry name" value="Sulfatase_CS"/>
</dbReference>
<dbReference type="Proteomes" id="UP000322077">
    <property type="component" value="Unassembled WGS sequence"/>
</dbReference>
<reference evidence="6 7" key="1">
    <citation type="submission" date="2019-08" db="EMBL/GenBank/DDBJ databases">
        <authorList>
            <person name="Wang G."/>
            <person name="Xu Z."/>
        </authorList>
    </citation>
    <scope>NUCLEOTIDE SEQUENCE [LARGE SCALE GENOMIC DNA]</scope>
    <source>
        <strain evidence="6 7">ZX</strain>
    </source>
</reference>
<gene>
    <name evidence="6" type="ORF">FYJ91_12565</name>
</gene>
<dbReference type="EMBL" id="VTOU01000003">
    <property type="protein sequence ID" value="TZG25815.1"/>
    <property type="molecule type" value="Genomic_DNA"/>
</dbReference>
<comment type="caution">
    <text evidence="6">The sequence shown here is derived from an EMBL/GenBank/DDBJ whole genome shotgun (WGS) entry which is preliminary data.</text>
</comment>
<dbReference type="RefSeq" id="WP_149522621.1">
    <property type="nucleotide sequence ID" value="NZ_VTOU01000003.1"/>
</dbReference>
<evidence type="ECO:0000313" key="6">
    <source>
        <dbReference type="EMBL" id="TZG25815.1"/>
    </source>
</evidence>